<sequence>MPGYGVLLFPGNFMLVYVWHPLFTEEIDFWPKLALQLSGQFIVVVAFTALLACLIKRLLPACWP</sequence>
<keyword evidence="3" id="KW-1185">Reference proteome</keyword>
<dbReference type="AlphaFoldDB" id="A0A0U2QLK5"/>
<gene>
    <name evidence="2" type="ORF">AT746_08230</name>
</gene>
<evidence type="ECO:0000313" key="3">
    <source>
        <dbReference type="Proteomes" id="UP000068447"/>
    </source>
</evidence>
<keyword evidence="1" id="KW-0472">Membrane</keyword>
<evidence type="ECO:0000313" key="2">
    <source>
        <dbReference type="EMBL" id="ALS98235.1"/>
    </source>
</evidence>
<dbReference type="EMBL" id="CP013650">
    <property type="protein sequence ID" value="ALS98235.1"/>
    <property type="molecule type" value="Genomic_DNA"/>
</dbReference>
<accession>A0A0U2QLK5</accession>
<name>A0A0U2QLK5_9ALTE</name>
<organism evidence="2 3">
    <name type="scientific">Lacimicrobium alkaliphilum</name>
    <dbReference type="NCBI Taxonomy" id="1526571"/>
    <lineage>
        <taxon>Bacteria</taxon>
        <taxon>Pseudomonadati</taxon>
        <taxon>Pseudomonadota</taxon>
        <taxon>Gammaproteobacteria</taxon>
        <taxon>Alteromonadales</taxon>
        <taxon>Alteromonadaceae</taxon>
        <taxon>Lacimicrobium</taxon>
    </lineage>
</organism>
<reference evidence="2 3" key="1">
    <citation type="submission" date="2015-12" db="EMBL/GenBank/DDBJ databases">
        <title>Complete genome of Lacimicrobium alkaliphilum KCTC 32984.</title>
        <authorList>
            <person name="Kim S.-G."/>
            <person name="Lee Y.-J."/>
        </authorList>
    </citation>
    <scope>NUCLEOTIDE SEQUENCE [LARGE SCALE GENOMIC DNA]</scope>
    <source>
        <strain evidence="2 3">YelD216</strain>
    </source>
</reference>
<proteinExistence type="predicted"/>
<dbReference type="STRING" id="1526571.AT746_08230"/>
<keyword evidence="1" id="KW-1133">Transmembrane helix</keyword>
<feature type="transmembrane region" description="Helical" evidence="1">
    <location>
        <begin position="33"/>
        <end position="55"/>
    </location>
</feature>
<protein>
    <submittedName>
        <fullName evidence="2">Uncharacterized protein</fullName>
    </submittedName>
</protein>
<dbReference type="KEGG" id="lal:AT746_08230"/>
<keyword evidence="1" id="KW-0812">Transmembrane</keyword>
<dbReference type="Proteomes" id="UP000068447">
    <property type="component" value="Chromosome"/>
</dbReference>
<evidence type="ECO:0000256" key="1">
    <source>
        <dbReference type="SAM" id="Phobius"/>
    </source>
</evidence>